<evidence type="ECO:0000313" key="1">
    <source>
        <dbReference type="EMBL" id="HHP67698.1"/>
    </source>
</evidence>
<organism evidence="1">
    <name type="scientific">Thermogladius calderae</name>
    <dbReference type="NCBI Taxonomy" id="1200300"/>
    <lineage>
        <taxon>Archaea</taxon>
        <taxon>Thermoproteota</taxon>
        <taxon>Thermoprotei</taxon>
        <taxon>Desulfurococcales</taxon>
        <taxon>Desulfurococcaceae</taxon>
        <taxon>Thermogladius</taxon>
    </lineage>
</organism>
<dbReference type="EMBL" id="DRYK01000035">
    <property type="protein sequence ID" value="HHP67698.1"/>
    <property type="molecule type" value="Genomic_DNA"/>
</dbReference>
<name>A0A7J3XY80_9CREN</name>
<comment type="caution">
    <text evidence="1">The sequence shown here is derived from an EMBL/GenBank/DDBJ whole genome shotgun (WGS) entry which is preliminary data.</text>
</comment>
<proteinExistence type="predicted"/>
<gene>
    <name evidence="1" type="ORF">ENM60_02740</name>
</gene>
<dbReference type="AlphaFoldDB" id="A0A7J3XY80"/>
<sequence length="131" mass="15510">MKKKVKESLDFLKKLNIVIADYLQQIYEYNNGARQKGYYLKPVHIAVRKERGTVKTKYYYYGRYWYKIERGQNGGVKWVYVGKEKPDPSLPDPPKHPLEGLVVKIRDSEIEAVFASEEMYQEIMKKLESLK</sequence>
<reference evidence="1" key="1">
    <citation type="journal article" date="2020" name="mSystems">
        <title>Genome- and Community-Level Interaction Insights into Carbon Utilization and Element Cycling Functions of Hydrothermarchaeota in Hydrothermal Sediment.</title>
        <authorList>
            <person name="Zhou Z."/>
            <person name="Liu Y."/>
            <person name="Xu W."/>
            <person name="Pan J."/>
            <person name="Luo Z.H."/>
            <person name="Li M."/>
        </authorList>
    </citation>
    <scope>NUCLEOTIDE SEQUENCE [LARGE SCALE GENOMIC DNA]</scope>
    <source>
        <strain evidence="1">SpSt-110</strain>
    </source>
</reference>
<protein>
    <submittedName>
        <fullName evidence="1">Uncharacterized protein</fullName>
    </submittedName>
</protein>
<accession>A0A7J3XY80</accession>